<dbReference type="AlphaFoldDB" id="A0A846N2L8"/>
<accession>A0A846N2L8</accession>
<organism evidence="2 3">
    <name type="scientific">Rhizomicrobium palustre</name>
    <dbReference type="NCBI Taxonomy" id="189966"/>
    <lineage>
        <taxon>Bacteria</taxon>
        <taxon>Pseudomonadati</taxon>
        <taxon>Pseudomonadota</taxon>
        <taxon>Alphaproteobacteria</taxon>
        <taxon>Micropepsales</taxon>
        <taxon>Micropepsaceae</taxon>
        <taxon>Rhizomicrobium</taxon>
    </lineage>
</organism>
<keyword evidence="3" id="KW-1185">Reference proteome</keyword>
<reference evidence="2 3" key="1">
    <citation type="submission" date="2020-03" db="EMBL/GenBank/DDBJ databases">
        <title>Genomic Encyclopedia of Type Strains, Phase IV (KMG-IV): sequencing the most valuable type-strain genomes for metagenomic binning, comparative biology and taxonomic classification.</title>
        <authorList>
            <person name="Goeker M."/>
        </authorList>
    </citation>
    <scope>NUCLEOTIDE SEQUENCE [LARGE SCALE GENOMIC DNA]</scope>
    <source>
        <strain evidence="2 3">DSM 19867</strain>
    </source>
</reference>
<sequence length="36" mass="4322">MPNLNKYDQPAEGGTEQVKHTVKNSRNRRKKQRKQR</sequence>
<gene>
    <name evidence="2" type="ORF">FHS83_003171</name>
</gene>
<evidence type="ECO:0000256" key="1">
    <source>
        <dbReference type="SAM" id="MobiDB-lite"/>
    </source>
</evidence>
<feature type="region of interest" description="Disordered" evidence="1">
    <location>
        <begin position="1"/>
        <end position="36"/>
    </location>
</feature>
<dbReference type="EMBL" id="JAASRM010000001">
    <property type="protein sequence ID" value="NIK89853.1"/>
    <property type="molecule type" value="Genomic_DNA"/>
</dbReference>
<feature type="compositionally biased region" description="Basic residues" evidence="1">
    <location>
        <begin position="20"/>
        <end position="36"/>
    </location>
</feature>
<evidence type="ECO:0000313" key="3">
    <source>
        <dbReference type="Proteomes" id="UP000570514"/>
    </source>
</evidence>
<comment type="caution">
    <text evidence="2">The sequence shown here is derived from an EMBL/GenBank/DDBJ whole genome shotgun (WGS) entry which is preliminary data.</text>
</comment>
<dbReference type="Proteomes" id="UP000570514">
    <property type="component" value="Unassembled WGS sequence"/>
</dbReference>
<name>A0A846N2L8_9PROT</name>
<proteinExistence type="predicted"/>
<protein>
    <submittedName>
        <fullName evidence="2">Uncharacterized protein</fullName>
    </submittedName>
</protein>
<evidence type="ECO:0000313" key="2">
    <source>
        <dbReference type="EMBL" id="NIK89853.1"/>
    </source>
</evidence>